<protein>
    <submittedName>
        <fullName evidence="2">Flp pilus assembly protein TadG</fullName>
    </submittedName>
</protein>
<dbReference type="RefSeq" id="WP_158494896.1">
    <property type="nucleotide sequence ID" value="NZ_BAABAG010000001.1"/>
</dbReference>
<keyword evidence="1" id="KW-0472">Membrane</keyword>
<accession>A0A4Y8ZBZ0</accession>
<reference evidence="2 3" key="1">
    <citation type="submission" date="2020-08" db="EMBL/GenBank/DDBJ databases">
        <title>Sequencing the genomes of 1000 actinobacteria strains.</title>
        <authorList>
            <person name="Klenk H.-P."/>
        </authorList>
    </citation>
    <scope>NUCLEOTIDE SEQUENCE [LARGE SCALE GENOMIC DNA]</scope>
    <source>
        <strain evidence="2 3">DSM 17945</strain>
    </source>
</reference>
<name>A0A4Y8ZBZ0_9MICC</name>
<sequence>MPIASDVRDERGSATVEFLGLTLVLLIPVVYLMIYVSQVQAAAFASVAAADQAAKVVVSGTEGRSAAQAHAAVRLTLADFGIDYGAYELDLGCSAGDCVSLDPGEVVQARVDVEVPIPLTPADWSLAPVTVGSDARQAVPRF</sequence>
<keyword evidence="1" id="KW-0812">Transmembrane</keyword>
<feature type="transmembrane region" description="Helical" evidence="1">
    <location>
        <begin position="18"/>
        <end position="36"/>
    </location>
</feature>
<evidence type="ECO:0000313" key="2">
    <source>
        <dbReference type="EMBL" id="MBB5848536.1"/>
    </source>
</evidence>
<keyword evidence="3" id="KW-1185">Reference proteome</keyword>
<organism evidence="2 3">
    <name type="scientific">Micrococcus endophyticus</name>
    <dbReference type="NCBI Taxonomy" id="455343"/>
    <lineage>
        <taxon>Bacteria</taxon>
        <taxon>Bacillati</taxon>
        <taxon>Actinomycetota</taxon>
        <taxon>Actinomycetes</taxon>
        <taxon>Micrococcales</taxon>
        <taxon>Micrococcaceae</taxon>
        <taxon>Micrococcus</taxon>
    </lineage>
</organism>
<dbReference type="AlphaFoldDB" id="A0A4Y8ZBZ0"/>
<keyword evidence="1" id="KW-1133">Transmembrane helix</keyword>
<proteinExistence type="predicted"/>
<dbReference type="Proteomes" id="UP000567246">
    <property type="component" value="Unassembled WGS sequence"/>
</dbReference>
<evidence type="ECO:0000313" key="3">
    <source>
        <dbReference type="Proteomes" id="UP000567246"/>
    </source>
</evidence>
<gene>
    <name evidence="2" type="ORF">HDA33_001100</name>
</gene>
<evidence type="ECO:0000256" key="1">
    <source>
        <dbReference type="SAM" id="Phobius"/>
    </source>
</evidence>
<comment type="caution">
    <text evidence="2">The sequence shown here is derived from an EMBL/GenBank/DDBJ whole genome shotgun (WGS) entry which is preliminary data.</text>
</comment>
<dbReference type="EMBL" id="JACHMW010000001">
    <property type="protein sequence ID" value="MBB5848536.1"/>
    <property type="molecule type" value="Genomic_DNA"/>
</dbReference>